<dbReference type="Pfam" id="PF02805">
    <property type="entry name" value="Ada_Zn_binding"/>
    <property type="match status" value="1"/>
</dbReference>
<organism evidence="4 5">
    <name type="scientific">Methanothrix thermoacetophila (strain DSM 6194 / JCM 14653 / NBRC 101360 / PT)</name>
    <name type="common">Methanosaeta thermophila</name>
    <dbReference type="NCBI Taxonomy" id="349307"/>
    <lineage>
        <taxon>Archaea</taxon>
        <taxon>Methanobacteriati</taxon>
        <taxon>Methanobacteriota</taxon>
        <taxon>Stenosarchaea group</taxon>
        <taxon>Methanomicrobia</taxon>
        <taxon>Methanotrichales</taxon>
        <taxon>Methanotrichaceae</taxon>
        <taxon>Methanothrix</taxon>
    </lineage>
</organism>
<evidence type="ECO:0000313" key="5">
    <source>
        <dbReference type="Proteomes" id="UP000000674"/>
    </source>
</evidence>
<reference evidence="4 5" key="1">
    <citation type="submission" date="2006-10" db="EMBL/GenBank/DDBJ databases">
        <title>Complete sequence of Methanosaeta thermophila PT.</title>
        <authorList>
            <consortium name="US DOE Joint Genome Institute"/>
            <person name="Copeland A."/>
            <person name="Lucas S."/>
            <person name="Lapidus A."/>
            <person name="Barry K."/>
            <person name="Detter J.C."/>
            <person name="Glavina del Rio T."/>
            <person name="Hammon N."/>
            <person name="Israni S."/>
            <person name="Pitluck S."/>
            <person name="Chain P."/>
            <person name="Malfatti S."/>
            <person name="Shin M."/>
            <person name="Vergez L."/>
            <person name="Schmutz J."/>
            <person name="Larimer F."/>
            <person name="Land M."/>
            <person name="Hauser L."/>
            <person name="Kyrpides N."/>
            <person name="Kim E."/>
            <person name="Smith K.S."/>
            <person name="Ingram-Smith C."/>
            <person name="Richardson P."/>
        </authorList>
    </citation>
    <scope>NUCLEOTIDE SEQUENCE [LARGE SCALE GENOMIC DNA]</scope>
    <source>
        <strain evidence="5">DSM 6194 / JCM 14653 / NBRC 101360 / PT</strain>
    </source>
</reference>
<feature type="region of interest" description="Disordered" evidence="2">
    <location>
        <begin position="147"/>
        <end position="210"/>
    </location>
</feature>
<dbReference type="AlphaFoldDB" id="A0B955"/>
<dbReference type="HOGENOM" id="CLU_1096732_0_0_2"/>
<dbReference type="OrthoDB" id="78312at2157"/>
<name>A0B955_METTP</name>
<evidence type="ECO:0000256" key="1">
    <source>
        <dbReference type="ARBA" id="ARBA00023159"/>
    </source>
</evidence>
<sequence length="253" mass="27998">MFRFIPLICGLLALTFVQGCVEQKAAEQSGFVDVHTYKKLDLEFESGISSELFRVWGTLDLTSNSSEPYLLLEAALLREGQEVLRSKYLLIDVAPGQTAFEFSKAARLYPGRGYTCRLVVSDADGPIQSAERTVHILESSLEESIYPPSLSFSEPAEAPARNGDDTAEDQEDRSEEDETGKNTKDDEAGLNVTDRSAEPGQDGAKYVGSATSRKYHLPDCRYARKIKPEHLVVFSSKEEAEARGYEPCKVCNP</sequence>
<dbReference type="GeneID" id="4462398"/>
<dbReference type="Proteomes" id="UP000000674">
    <property type="component" value="Chromosome"/>
</dbReference>
<evidence type="ECO:0000256" key="2">
    <source>
        <dbReference type="SAM" id="MobiDB-lite"/>
    </source>
</evidence>
<dbReference type="GO" id="GO:0008168">
    <property type="term" value="F:methyltransferase activity"/>
    <property type="evidence" value="ECO:0007669"/>
    <property type="project" value="InterPro"/>
</dbReference>
<feature type="domain" description="Ada DNA repair metal-binding" evidence="3">
    <location>
        <begin position="198"/>
        <end position="253"/>
    </location>
</feature>
<feature type="compositionally biased region" description="Acidic residues" evidence="2">
    <location>
        <begin position="165"/>
        <end position="178"/>
    </location>
</feature>
<dbReference type="GO" id="GO:0006355">
    <property type="term" value="P:regulation of DNA-templated transcription"/>
    <property type="evidence" value="ECO:0007669"/>
    <property type="project" value="InterPro"/>
</dbReference>
<dbReference type="SMR" id="A0B955"/>
<dbReference type="Gene3D" id="3.40.10.10">
    <property type="entry name" value="DNA Methylphosphotriester Repair Domain"/>
    <property type="match status" value="1"/>
</dbReference>
<dbReference type="KEGG" id="mtp:Mthe_1455"/>
<gene>
    <name evidence="4" type="ordered locus">Mthe_1455</name>
</gene>
<dbReference type="GO" id="GO:0008270">
    <property type="term" value="F:zinc ion binding"/>
    <property type="evidence" value="ECO:0007669"/>
    <property type="project" value="InterPro"/>
</dbReference>
<accession>A0B955</accession>
<dbReference type="GO" id="GO:0006281">
    <property type="term" value="P:DNA repair"/>
    <property type="evidence" value="ECO:0007669"/>
    <property type="project" value="InterPro"/>
</dbReference>
<dbReference type="PROSITE" id="PS51257">
    <property type="entry name" value="PROKAR_LIPOPROTEIN"/>
    <property type="match status" value="1"/>
</dbReference>
<dbReference type="EMBL" id="CP000477">
    <property type="protein sequence ID" value="ABK15229.1"/>
    <property type="molecule type" value="Genomic_DNA"/>
</dbReference>
<dbReference type="RefSeq" id="WP_011696621.1">
    <property type="nucleotide sequence ID" value="NC_008553.1"/>
</dbReference>
<dbReference type="InterPro" id="IPR035451">
    <property type="entry name" value="Ada-like_dom_sf"/>
</dbReference>
<protein>
    <recommendedName>
        <fullName evidence="3">Ada DNA repair metal-binding domain-containing protein</fullName>
    </recommendedName>
</protein>
<proteinExistence type="predicted"/>
<dbReference type="GO" id="GO:0003677">
    <property type="term" value="F:DNA binding"/>
    <property type="evidence" value="ECO:0007669"/>
    <property type="project" value="InterPro"/>
</dbReference>
<dbReference type="SUPFAM" id="SSF57884">
    <property type="entry name" value="Ada DNA repair protein, N-terminal domain (N-Ada 10)"/>
    <property type="match status" value="1"/>
</dbReference>
<evidence type="ECO:0000259" key="3">
    <source>
        <dbReference type="Pfam" id="PF02805"/>
    </source>
</evidence>
<evidence type="ECO:0000313" key="4">
    <source>
        <dbReference type="EMBL" id="ABK15229.1"/>
    </source>
</evidence>
<dbReference type="InterPro" id="IPR004026">
    <property type="entry name" value="Ada_DNA_repair_Zn-bd"/>
</dbReference>
<dbReference type="STRING" id="349307.Mthe_1455"/>
<keyword evidence="5" id="KW-1185">Reference proteome</keyword>
<keyword evidence="1" id="KW-0010">Activator</keyword>